<evidence type="ECO:0000313" key="2">
    <source>
        <dbReference type="WBParaSite" id="ES5_v2.g23281.t1"/>
    </source>
</evidence>
<name>A0AC34G1D4_9BILA</name>
<protein>
    <submittedName>
        <fullName evidence="2">BTB domain-containing protein</fullName>
    </submittedName>
</protein>
<sequence length="354" mass="40332">MTDEIEGTWMMKYTPYGTNLNSPAASLMSNSIFRGMLDERRSRLRGNALISFTVKGNKKIDAKWQWTMKTQTAYGTRSAEINRQFEASGSYAKGDKTNSLNYPATFENGNEVVQINGILTWDSDLCKIPRYGFSTCHDQICGEIKATSDLSSIITSNLDLSNVSVVLALQQENMKLKQRNYFLENEIKKLNLNQTSVYGNQKSEGVITLKAENREFQVSKTALFCNSEILQDQNTDTITLSCDASTLEKFVNYCNNDKLTFDPHSLNSDQICKLLSFLNQYKVNGLKVLVEQNLIQNLDHANIHEFAAFAETYEMENLFHECLRFAKNSLKSSNPISKEKLSKQFKTRLMEMMF</sequence>
<evidence type="ECO:0000313" key="1">
    <source>
        <dbReference type="Proteomes" id="UP000887579"/>
    </source>
</evidence>
<proteinExistence type="predicted"/>
<dbReference type="Proteomes" id="UP000887579">
    <property type="component" value="Unplaced"/>
</dbReference>
<dbReference type="WBParaSite" id="ES5_v2.g23281.t1">
    <property type="protein sequence ID" value="ES5_v2.g23281.t1"/>
    <property type="gene ID" value="ES5_v2.g23281"/>
</dbReference>
<accession>A0AC34G1D4</accession>
<organism evidence="1 2">
    <name type="scientific">Panagrolaimus sp. ES5</name>
    <dbReference type="NCBI Taxonomy" id="591445"/>
    <lineage>
        <taxon>Eukaryota</taxon>
        <taxon>Metazoa</taxon>
        <taxon>Ecdysozoa</taxon>
        <taxon>Nematoda</taxon>
        <taxon>Chromadorea</taxon>
        <taxon>Rhabditida</taxon>
        <taxon>Tylenchina</taxon>
        <taxon>Panagrolaimomorpha</taxon>
        <taxon>Panagrolaimoidea</taxon>
        <taxon>Panagrolaimidae</taxon>
        <taxon>Panagrolaimus</taxon>
    </lineage>
</organism>
<reference evidence="2" key="1">
    <citation type="submission" date="2022-11" db="UniProtKB">
        <authorList>
            <consortium name="WormBaseParasite"/>
        </authorList>
    </citation>
    <scope>IDENTIFICATION</scope>
</reference>